<dbReference type="InterPro" id="IPR014757">
    <property type="entry name" value="Tscrpt_reg_IclR_C"/>
</dbReference>
<accession>A0A975PBJ9</accession>
<dbReference type="SUPFAM" id="SSF55781">
    <property type="entry name" value="GAF domain-like"/>
    <property type="match status" value="1"/>
</dbReference>
<dbReference type="Gene3D" id="3.30.450.40">
    <property type="match status" value="1"/>
</dbReference>
<evidence type="ECO:0000256" key="2">
    <source>
        <dbReference type="ARBA" id="ARBA00023125"/>
    </source>
</evidence>
<organism evidence="6 7">
    <name type="scientific">Gemmobacter fulvus</name>
    <dbReference type="NCBI Taxonomy" id="2840474"/>
    <lineage>
        <taxon>Bacteria</taxon>
        <taxon>Pseudomonadati</taxon>
        <taxon>Pseudomonadota</taxon>
        <taxon>Alphaproteobacteria</taxon>
        <taxon>Rhodobacterales</taxon>
        <taxon>Paracoccaceae</taxon>
        <taxon>Gemmobacter</taxon>
    </lineage>
</organism>
<keyword evidence="7" id="KW-1185">Reference proteome</keyword>
<dbReference type="RefSeq" id="WP_215505326.1">
    <property type="nucleotide sequence ID" value="NZ_CP076362.1"/>
</dbReference>
<dbReference type="SUPFAM" id="SSF46785">
    <property type="entry name" value="Winged helix' DNA-binding domain"/>
    <property type="match status" value="1"/>
</dbReference>
<dbReference type="Pfam" id="PF09339">
    <property type="entry name" value="HTH_IclR"/>
    <property type="match status" value="1"/>
</dbReference>
<evidence type="ECO:0000313" key="7">
    <source>
        <dbReference type="Proteomes" id="UP000679352"/>
    </source>
</evidence>
<dbReference type="InterPro" id="IPR005471">
    <property type="entry name" value="Tscrpt_reg_IclR_N"/>
</dbReference>
<dbReference type="GO" id="GO:0003700">
    <property type="term" value="F:DNA-binding transcription factor activity"/>
    <property type="evidence" value="ECO:0007669"/>
    <property type="project" value="TreeGrafter"/>
</dbReference>
<dbReference type="SMART" id="SM00346">
    <property type="entry name" value="HTH_ICLR"/>
    <property type="match status" value="1"/>
</dbReference>
<dbReference type="InterPro" id="IPR036388">
    <property type="entry name" value="WH-like_DNA-bd_sf"/>
</dbReference>
<keyword evidence="1" id="KW-0805">Transcription regulation</keyword>
<name>A0A975PBJ9_9RHOB</name>
<feature type="domain" description="IclR-ED" evidence="5">
    <location>
        <begin position="64"/>
        <end position="247"/>
    </location>
</feature>
<dbReference type="InterPro" id="IPR036390">
    <property type="entry name" value="WH_DNA-bd_sf"/>
</dbReference>
<dbReference type="PROSITE" id="PS51077">
    <property type="entry name" value="HTH_ICLR"/>
    <property type="match status" value="1"/>
</dbReference>
<dbReference type="PANTHER" id="PTHR30136">
    <property type="entry name" value="HELIX-TURN-HELIX TRANSCRIPTIONAL REGULATOR, ICLR FAMILY"/>
    <property type="match status" value="1"/>
</dbReference>
<gene>
    <name evidence="6" type="ORF">KM031_16925</name>
</gene>
<protein>
    <submittedName>
        <fullName evidence="6">IclR family transcriptional regulator</fullName>
    </submittedName>
</protein>
<keyword evidence="2" id="KW-0238">DNA-binding</keyword>
<evidence type="ECO:0000259" key="5">
    <source>
        <dbReference type="PROSITE" id="PS51078"/>
    </source>
</evidence>
<dbReference type="InterPro" id="IPR050707">
    <property type="entry name" value="HTH_MetabolicPath_Reg"/>
</dbReference>
<dbReference type="Proteomes" id="UP000679352">
    <property type="component" value="Plasmid p1"/>
</dbReference>
<dbReference type="GO" id="GO:0003677">
    <property type="term" value="F:DNA binding"/>
    <property type="evidence" value="ECO:0007669"/>
    <property type="project" value="UniProtKB-KW"/>
</dbReference>
<sequence length="270" mass="28621">MGTTSKALALLEFFTRQRPSIGLSDLARLSGANKATCFRLMSELVEHGIAEQLPTTKEYRIGPAVLRLAALREASVPTREAALPVLQALAVATGETAHMSHLVAGQLVTLAFAYSSSHGMRVMMEDADVLPFHATSSGFATLAWMGEAEVARILAAPLPARTTATPATPEAVRDRLAATRRDGLAQTAATFEADVNSFAVPLFDAQGIVQGAMAVAAPALRMTDVARDQIPRQLIAAAVQVMALWGGQIPPDLAALWRGRTDPTGQKVQE</sequence>
<geneLocation type="plasmid" evidence="6 7">
    <name>p1</name>
</geneLocation>
<feature type="domain" description="HTH iclR-type" evidence="4">
    <location>
        <begin position="1"/>
        <end position="63"/>
    </location>
</feature>
<keyword evidence="3" id="KW-0804">Transcription</keyword>
<dbReference type="AlphaFoldDB" id="A0A975PBJ9"/>
<dbReference type="InterPro" id="IPR029016">
    <property type="entry name" value="GAF-like_dom_sf"/>
</dbReference>
<evidence type="ECO:0000313" key="6">
    <source>
        <dbReference type="EMBL" id="QWK92386.1"/>
    </source>
</evidence>
<proteinExistence type="predicted"/>
<dbReference type="PANTHER" id="PTHR30136:SF35">
    <property type="entry name" value="HTH-TYPE TRANSCRIPTIONAL REGULATOR RV1719"/>
    <property type="match status" value="1"/>
</dbReference>
<dbReference type="Pfam" id="PF01614">
    <property type="entry name" value="IclR_C"/>
    <property type="match status" value="1"/>
</dbReference>
<evidence type="ECO:0000256" key="3">
    <source>
        <dbReference type="ARBA" id="ARBA00023163"/>
    </source>
</evidence>
<dbReference type="PROSITE" id="PS51078">
    <property type="entry name" value="ICLR_ED"/>
    <property type="match status" value="1"/>
</dbReference>
<dbReference type="EMBL" id="CP076362">
    <property type="protein sequence ID" value="QWK92386.1"/>
    <property type="molecule type" value="Genomic_DNA"/>
</dbReference>
<dbReference type="GO" id="GO:0045892">
    <property type="term" value="P:negative regulation of DNA-templated transcription"/>
    <property type="evidence" value="ECO:0007669"/>
    <property type="project" value="TreeGrafter"/>
</dbReference>
<keyword evidence="6" id="KW-0614">Plasmid</keyword>
<dbReference type="Gene3D" id="1.10.10.10">
    <property type="entry name" value="Winged helix-like DNA-binding domain superfamily/Winged helix DNA-binding domain"/>
    <property type="match status" value="1"/>
</dbReference>
<dbReference type="KEGG" id="gfu:KM031_16925"/>
<evidence type="ECO:0000259" key="4">
    <source>
        <dbReference type="PROSITE" id="PS51077"/>
    </source>
</evidence>
<reference evidence="6" key="1">
    <citation type="submission" date="2021-06" db="EMBL/GenBank/DDBJ databases">
        <authorList>
            <person name="Lee C.-S."/>
            <person name="Jin L."/>
        </authorList>
    </citation>
    <scope>NUCLEOTIDE SEQUENCE</scope>
    <source>
        <strain evidence="6">Con5</strain>
        <plasmid evidence="6">p1</plasmid>
    </source>
</reference>
<evidence type="ECO:0000256" key="1">
    <source>
        <dbReference type="ARBA" id="ARBA00023015"/>
    </source>
</evidence>